<dbReference type="Proteomes" id="UP000294843">
    <property type="component" value="Unassembled WGS sequence"/>
</dbReference>
<keyword evidence="2" id="KW-1185">Reference proteome</keyword>
<dbReference type="AlphaFoldDB" id="A0A4R6BVR9"/>
<evidence type="ECO:0008006" key="3">
    <source>
        <dbReference type="Google" id="ProtNLM"/>
    </source>
</evidence>
<name>A0A4R6BVR9_9STAP</name>
<organism evidence="1 2">
    <name type="scientific">Macrococcus bovicus</name>
    <dbReference type="NCBI Taxonomy" id="69968"/>
    <lineage>
        <taxon>Bacteria</taxon>
        <taxon>Bacillati</taxon>
        <taxon>Bacillota</taxon>
        <taxon>Bacilli</taxon>
        <taxon>Bacillales</taxon>
        <taxon>Staphylococcaceae</taxon>
        <taxon>Macrococcus</taxon>
    </lineage>
</organism>
<protein>
    <recommendedName>
        <fullName evidence="3">Phospholipase/carboxylesterase/thioesterase domain-containing protein</fullName>
    </recommendedName>
</protein>
<dbReference type="EMBL" id="SCWF01000016">
    <property type="protein sequence ID" value="TDM12471.1"/>
    <property type="molecule type" value="Genomic_DNA"/>
</dbReference>
<comment type="caution">
    <text evidence="1">The sequence shown here is derived from an EMBL/GenBank/DDBJ whole genome shotgun (WGS) entry which is preliminary data.</text>
</comment>
<dbReference type="OrthoDB" id="9796570at2"/>
<sequence length="73" mass="8009">MVPLRGIELPDLSGKHIFIGAGHGDPYASDAEINELEALLTEAGATVEIFWHHKGHSLTQEELAAAVQWYENL</sequence>
<proteinExistence type="predicted"/>
<reference evidence="1 2" key="1">
    <citation type="submission" date="2019-01" db="EMBL/GenBank/DDBJ databases">
        <title>Draft genome sequences of the type strains of six Macrococcus species.</title>
        <authorList>
            <person name="Mazhar S."/>
            <person name="Altermann E."/>
            <person name="Hill C."/>
            <person name="Mcauliffe O."/>
        </authorList>
    </citation>
    <scope>NUCLEOTIDE SEQUENCE [LARGE SCALE GENOMIC DNA]</scope>
    <source>
        <strain evidence="1 2">ATCC 51825</strain>
    </source>
</reference>
<evidence type="ECO:0000313" key="1">
    <source>
        <dbReference type="EMBL" id="TDM12471.1"/>
    </source>
</evidence>
<dbReference type="InterPro" id="IPR029058">
    <property type="entry name" value="AB_hydrolase_fold"/>
</dbReference>
<dbReference type="Gene3D" id="3.40.50.1820">
    <property type="entry name" value="alpha/beta hydrolase"/>
    <property type="match status" value="1"/>
</dbReference>
<gene>
    <name evidence="1" type="ORF">ERX55_10720</name>
</gene>
<dbReference type="SUPFAM" id="SSF53474">
    <property type="entry name" value="alpha/beta-Hydrolases"/>
    <property type="match status" value="1"/>
</dbReference>
<evidence type="ECO:0000313" key="2">
    <source>
        <dbReference type="Proteomes" id="UP000294843"/>
    </source>
</evidence>
<dbReference type="RefSeq" id="WP_133452587.1">
    <property type="nucleotide sequence ID" value="NZ_SCWF01000016.1"/>
</dbReference>
<accession>A0A4R6BVR9</accession>